<dbReference type="Proteomes" id="UP001597362">
    <property type="component" value="Unassembled WGS sequence"/>
</dbReference>
<dbReference type="InterPro" id="IPR003439">
    <property type="entry name" value="ABC_transporter-like_ATP-bd"/>
</dbReference>
<evidence type="ECO:0000256" key="3">
    <source>
        <dbReference type="ARBA" id="ARBA00022741"/>
    </source>
</evidence>
<comment type="similarity">
    <text evidence="1">Belongs to the ABC transporter superfamily.</text>
</comment>
<gene>
    <name evidence="6" type="ORF">ACFSJH_02510</name>
</gene>
<evidence type="ECO:0000259" key="5">
    <source>
        <dbReference type="PROSITE" id="PS50893"/>
    </source>
</evidence>
<evidence type="ECO:0000256" key="4">
    <source>
        <dbReference type="ARBA" id="ARBA00022840"/>
    </source>
</evidence>
<protein>
    <submittedName>
        <fullName evidence="6">ABC transporter ATP-binding protein</fullName>
    </submittedName>
</protein>
<keyword evidence="2" id="KW-0813">Transport</keyword>
<dbReference type="Pfam" id="PF00005">
    <property type="entry name" value="ABC_tran"/>
    <property type="match status" value="1"/>
</dbReference>
<dbReference type="InterPro" id="IPR017871">
    <property type="entry name" value="ABC_transporter-like_CS"/>
</dbReference>
<feature type="domain" description="ABC transporter" evidence="5">
    <location>
        <begin position="3"/>
        <end position="233"/>
    </location>
</feature>
<dbReference type="GO" id="GO:0005524">
    <property type="term" value="F:ATP binding"/>
    <property type="evidence" value="ECO:0007669"/>
    <property type="project" value="UniProtKB-KW"/>
</dbReference>
<keyword evidence="4 6" id="KW-0067">ATP-binding</keyword>
<organism evidence="6 7">
    <name type="scientific">Paenibacillus yanchengensis</name>
    <dbReference type="NCBI Taxonomy" id="2035833"/>
    <lineage>
        <taxon>Bacteria</taxon>
        <taxon>Bacillati</taxon>
        <taxon>Bacillota</taxon>
        <taxon>Bacilli</taxon>
        <taxon>Bacillales</taxon>
        <taxon>Paenibacillaceae</taxon>
        <taxon>Paenibacillus</taxon>
    </lineage>
</organism>
<comment type="caution">
    <text evidence="6">The sequence shown here is derived from an EMBL/GenBank/DDBJ whole genome shotgun (WGS) entry which is preliminary data.</text>
</comment>
<dbReference type="InterPro" id="IPR003593">
    <property type="entry name" value="AAA+_ATPase"/>
</dbReference>
<dbReference type="RefSeq" id="WP_377769632.1">
    <property type="nucleotide sequence ID" value="NZ_JBHUHO010000007.1"/>
</dbReference>
<evidence type="ECO:0000313" key="6">
    <source>
        <dbReference type="EMBL" id="MFD2114619.1"/>
    </source>
</evidence>
<dbReference type="SUPFAM" id="SSF52540">
    <property type="entry name" value="P-loop containing nucleoside triphosphate hydrolases"/>
    <property type="match status" value="1"/>
</dbReference>
<keyword evidence="7" id="KW-1185">Reference proteome</keyword>
<dbReference type="SMART" id="SM00382">
    <property type="entry name" value="AAA"/>
    <property type="match status" value="1"/>
</dbReference>
<evidence type="ECO:0000313" key="7">
    <source>
        <dbReference type="Proteomes" id="UP001597362"/>
    </source>
</evidence>
<dbReference type="PROSITE" id="PS50893">
    <property type="entry name" value="ABC_TRANSPORTER_2"/>
    <property type="match status" value="1"/>
</dbReference>
<evidence type="ECO:0000256" key="2">
    <source>
        <dbReference type="ARBA" id="ARBA00022448"/>
    </source>
</evidence>
<evidence type="ECO:0000256" key="1">
    <source>
        <dbReference type="ARBA" id="ARBA00005417"/>
    </source>
</evidence>
<dbReference type="PANTHER" id="PTHR43335:SF2">
    <property type="entry name" value="ABC TRANSPORTER, ATP-BINDING PROTEIN"/>
    <property type="match status" value="1"/>
</dbReference>
<dbReference type="EMBL" id="JBHUHO010000007">
    <property type="protein sequence ID" value="MFD2114619.1"/>
    <property type="molecule type" value="Genomic_DNA"/>
</dbReference>
<accession>A0ABW4YGI7</accession>
<dbReference type="PROSITE" id="PS00211">
    <property type="entry name" value="ABC_TRANSPORTER_1"/>
    <property type="match status" value="1"/>
</dbReference>
<keyword evidence="3" id="KW-0547">Nucleotide-binding</keyword>
<dbReference type="InterPro" id="IPR027417">
    <property type="entry name" value="P-loop_NTPase"/>
</dbReference>
<sequence>MRITVQSLSKRYHSGVKALNDIDLEISKGMFGLLGPNGAGKTTFMQIITTILPASSGIVLYDQLQLGKDDHEIRRRIGYLPQYFGLYKNLSGEEFLDYIAIIKGLKNHEHRKKHIQDLLELVNLNDKKKDKIKTYSGGMKQRIGIAQALVGNPEVVIVDEPTAGLDPEERVRFRNLLSEFSDDRIVLLSTHIVADIEHSCSSFAVMDAGKVKFYGDSEQLIEKYRRKIWTGQLSEDEWNMLPDRQSVISRKKVKNGYEVRLFAENRLPQFDVVSEPTLEDAYMALMGSKSNA</sequence>
<reference evidence="7" key="1">
    <citation type="journal article" date="2019" name="Int. J. Syst. Evol. Microbiol.">
        <title>The Global Catalogue of Microorganisms (GCM) 10K type strain sequencing project: providing services to taxonomists for standard genome sequencing and annotation.</title>
        <authorList>
            <consortium name="The Broad Institute Genomics Platform"/>
            <consortium name="The Broad Institute Genome Sequencing Center for Infectious Disease"/>
            <person name="Wu L."/>
            <person name="Ma J."/>
        </authorList>
    </citation>
    <scope>NUCLEOTIDE SEQUENCE [LARGE SCALE GENOMIC DNA]</scope>
    <source>
        <strain evidence="7">GH52</strain>
    </source>
</reference>
<name>A0ABW4YGI7_9BACL</name>
<proteinExistence type="inferred from homology"/>
<dbReference type="Gene3D" id="3.40.50.300">
    <property type="entry name" value="P-loop containing nucleotide triphosphate hydrolases"/>
    <property type="match status" value="1"/>
</dbReference>
<dbReference type="PANTHER" id="PTHR43335">
    <property type="entry name" value="ABC TRANSPORTER, ATP-BINDING PROTEIN"/>
    <property type="match status" value="1"/>
</dbReference>
<dbReference type="CDD" id="cd03264">
    <property type="entry name" value="ABC_drug_resistance_like"/>
    <property type="match status" value="1"/>
</dbReference>